<sequence>MKAILAVTCFLSAVVLICALSKEECLAPYAGASCSTDARVGVFYYYHSGNGRCESEFSCQGPRNFPSEEQCRNECPYGTYASRG</sequence>
<keyword evidence="1" id="KW-0732">Signal</keyword>
<dbReference type="GO" id="GO:0004867">
    <property type="term" value="F:serine-type endopeptidase inhibitor activity"/>
    <property type="evidence" value="ECO:0007669"/>
    <property type="project" value="InterPro"/>
</dbReference>
<feature type="signal peptide" evidence="1">
    <location>
        <begin position="1"/>
        <end position="19"/>
    </location>
</feature>
<dbReference type="SUPFAM" id="SSF57362">
    <property type="entry name" value="BPTI-like"/>
    <property type="match status" value="1"/>
</dbReference>
<dbReference type="EMBL" id="GADI01007229">
    <property type="protein sequence ID" value="JAA66579.1"/>
    <property type="molecule type" value="mRNA"/>
</dbReference>
<accession>A0A0K8R7X3</accession>
<dbReference type="Gene3D" id="4.10.410.10">
    <property type="entry name" value="Pancreatic trypsin inhibitor Kunitz domain"/>
    <property type="match status" value="1"/>
</dbReference>
<organism evidence="2">
    <name type="scientific">Ixodes ricinus</name>
    <name type="common">Common tick</name>
    <name type="synonym">Acarus ricinus</name>
    <dbReference type="NCBI Taxonomy" id="34613"/>
    <lineage>
        <taxon>Eukaryota</taxon>
        <taxon>Metazoa</taxon>
        <taxon>Ecdysozoa</taxon>
        <taxon>Arthropoda</taxon>
        <taxon>Chelicerata</taxon>
        <taxon>Arachnida</taxon>
        <taxon>Acari</taxon>
        <taxon>Parasitiformes</taxon>
        <taxon>Ixodida</taxon>
        <taxon>Ixodoidea</taxon>
        <taxon>Ixodidae</taxon>
        <taxon>Ixodinae</taxon>
        <taxon>Ixodes</taxon>
    </lineage>
</organism>
<evidence type="ECO:0000256" key="1">
    <source>
        <dbReference type="SAM" id="SignalP"/>
    </source>
</evidence>
<dbReference type="AlphaFoldDB" id="A0A0K8R7X3"/>
<evidence type="ECO:0000313" key="2">
    <source>
        <dbReference type="EMBL" id="JAA66579.1"/>
    </source>
</evidence>
<protein>
    <submittedName>
        <fullName evidence="2">Putative salivary kunitz domain protein</fullName>
    </submittedName>
</protein>
<feature type="chain" id="PRO_5005516705" evidence="1">
    <location>
        <begin position="20"/>
        <end position="84"/>
    </location>
</feature>
<dbReference type="InterPro" id="IPR036880">
    <property type="entry name" value="Kunitz_BPTI_sf"/>
</dbReference>
<proteinExistence type="evidence at transcript level"/>
<reference evidence="2" key="1">
    <citation type="submission" date="2012-12" db="EMBL/GenBank/DDBJ databases">
        <title>Identification and characterization of a phenylalanine ammonia-lyase gene family in Isatis indigotica Fort.</title>
        <authorList>
            <person name="Liu Q."/>
            <person name="Chen J."/>
            <person name="Zhou X."/>
            <person name="Di P."/>
            <person name="Xiao Y."/>
            <person name="Xuan H."/>
            <person name="Zhang L."/>
            <person name="Chen W."/>
        </authorList>
    </citation>
    <scope>NUCLEOTIDE SEQUENCE</scope>
    <source>
        <tissue evidence="2">Salivary gland</tissue>
    </source>
</reference>
<name>A0A0K8R7X3_IXORI</name>